<organism evidence="10 11">
    <name type="scientific">Kalanchoe fedtschenkoi</name>
    <name type="common">Lavender scallops</name>
    <name type="synonym">South American air plant</name>
    <dbReference type="NCBI Taxonomy" id="63787"/>
    <lineage>
        <taxon>Eukaryota</taxon>
        <taxon>Viridiplantae</taxon>
        <taxon>Streptophyta</taxon>
        <taxon>Embryophyta</taxon>
        <taxon>Tracheophyta</taxon>
        <taxon>Spermatophyta</taxon>
        <taxon>Magnoliopsida</taxon>
        <taxon>eudicotyledons</taxon>
        <taxon>Gunneridae</taxon>
        <taxon>Pentapetalae</taxon>
        <taxon>Saxifragales</taxon>
        <taxon>Crassulaceae</taxon>
        <taxon>Kalanchoe</taxon>
    </lineage>
</organism>
<dbReference type="GO" id="GO:0005524">
    <property type="term" value="F:ATP binding"/>
    <property type="evidence" value="ECO:0007669"/>
    <property type="project" value="UniProtKB-UniRule"/>
</dbReference>
<evidence type="ECO:0000313" key="10">
    <source>
        <dbReference type="EnsemblPlants" id="Kaladp0071s0322.1.v1.1.CDS.1"/>
    </source>
</evidence>
<evidence type="ECO:0000256" key="2">
    <source>
        <dbReference type="ARBA" id="ARBA00022679"/>
    </source>
</evidence>
<dbReference type="InterPro" id="IPR011009">
    <property type="entry name" value="Kinase-like_dom_sf"/>
</dbReference>
<reference evidence="10" key="1">
    <citation type="submission" date="2021-01" db="UniProtKB">
        <authorList>
            <consortium name="EnsemblPlants"/>
        </authorList>
    </citation>
    <scope>IDENTIFICATION</scope>
</reference>
<evidence type="ECO:0000256" key="7">
    <source>
        <dbReference type="RuleBase" id="RU000304"/>
    </source>
</evidence>
<feature type="region of interest" description="Disordered" evidence="8">
    <location>
        <begin position="368"/>
        <end position="409"/>
    </location>
</feature>
<sequence length="409" mass="44519">MGYLSCNAIPVICHFLTHSSSSSNKVRHDDEITHFSYSDLQAATNNFSTRMFLGNGSHGRVYRAVLHRGKLVAAVKKTKGGRKRELSPADNEIEILSKVRHPGLVNLVGFCVHSDGEKLIVVEYMPNGTLHHLLHTRKKAVGWRKRVGLALEVARAIHSLHSANPPVIHRDIKSSNVLLDRNMSARVGDFGLALRGHVEDVRIKCTPPAGTLGYLDPTYLAPADLSTKSDVFSFGVLLLEMISGRNAIDLHYSPPSIIDWAIPLINNGDFVDICDPRIGPPADASVARQLAQLASRCVAVEAERRPEMGEVAKCLKEISKRLESSSSWSNFTICVRKREGSACGSGRGRQLVVSDIDDNQGVQETVVKDSKASSHRESLITSIGTRPRGEGMSRSRSVGSVEGGHKASG</sequence>
<dbReference type="InterPro" id="IPR001245">
    <property type="entry name" value="Ser-Thr/Tyr_kinase_cat_dom"/>
</dbReference>
<comment type="similarity">
    <text evidence="7">Belongs to the protein kinase superfamily.</text>
</comment>
<dbReference type="PROSITE" id="PS00108">
    <property type="entry name" value="PROTEIN_KINASE_ST"/>
    <property type="match status" value="1"/>
</dbReference>
<dbReference type="SUPFAM" id="SSF56112">
    <property type="entry name" value="Protein kinase-like (PK-like)"/>
    <property type="match status" value="1"/>
</dbReference>
<dbReference type="PROSITE" id="PS50011">
    <property type="entry name" value="PROTEIN_KINASE_DOM"/>
    <property type="match status" value="1"/>
</dbReference>
<protein>
    <recommendedName>
        <fullName evidence="9">Protein kinase domain-containing protein</fullName>
    </recommendedName>
</protein>
<dbReference type="AlphaFoldDB" id="A0A7N0ULH1"/>
<feature type="domain" description="Protein kinase" evidence="9">
    <location>
        <begin position="47"/>
        <end position="322"/>
    </location>
</feature>
<dbReference type="InterPro" id="IPR008271">
    <property type="entry name" value="Ser/Thr_kinase_AS"/>
</dbReference>
<feature type="binding site" evidence="6">
    <location>
        <position position="77"/>
    </location>
    <ligand>
        <name>ATP</name>
        <dbReference type="ChEBI" id="CHEBI:30616"/>
    </ligand>
</feature>
<dbReference type="Gene3D" id="3.30.200.20">
    <property type="entry name" value="Phosphorylase Kinase, domain 1"/>
    <property type="match status" value="1"/>
</dbReference>
<evidence type="ECO:0000256" key="1">
    <source>
        <dbReference type="ARBA" id="ARBA00022527"/>
    </source>
</evidence>
<dbReference type="SMART" id="SM00220">
    <property type="entry name" value="S_TKc"/>
    <property type="match status" value="1"/>
</dbReference>
<dbReference type="Pfam" id="PF07714">
    <property type="entry name" value="PK_Tyr_Ser-Thr"/>
    <property type="match status" value="1"/>
</dbReference>
<dbReference type="GO" id="GO:0004674">
    <property type="term" value="F:protein serine/threonine kinase activity"/>
    <property type="evidence" value="ECO:0007669"/>
    <property type="project" value="UniProtKB-KW"/>
</dbReference>
<accession>A0A7N0ULH1</accession>
<dbReference type="InterPro" id="IPR017441">
    <property type="entry name" value="Protein_kinase_ATP_BS"/>
</dbReference>
<evidence type="ECO:0000256" key="6">
    <source>
        <dbReference type="PROSITE-ProRule" id="PRU10141"/>
    </source>
</evidence>
<keyword evidence="1 7" id="KW-0723">Serine/threonine-protein kinase</keyword>
<dbReference type="EnsemblPlants" id="Kaladp0071s0322.1.v1.1">
    <property type="protein sequence ID" value="Kaladp0071s0322.1.v1.1.CDS.1"/>
    <property type="gene ID" value="Kaladp0071s0322.v1.1"/>
</dbReference>
<dbReference type="Proteomes" id="UP000594263">
    <property type="component" value="Unplaced"/>
</dbReference>
<keyword evidence="11" id="KW-1185">Reference proteome</keyword>
<dbReference type="Gramene" id="Kaladp0071s0322.1.v1.1">
    <property type="protein sequence ID" value="Kaladp0071s0322.1.v1.1.CDS.1"/>
    <property type="gene ID" value="Kaladp0071s0322.v1.1"/>
</dbReference>
<keyword evidence="4" id="KW-0418">Kinase</keyword>
<keyword evidence="5 6" id="KW-0067">ATP-binding</keyword>
<keyword evidence="2" id="KW-0808">Transferase</keyword>
<evidence type="ECO:0000256" key="5">
    <source>
        <dbReference type="ARBA" id="ARBA00022840"/>
    </source>
</evidence>
<evidence type="ECO:0000256" key="8">
    <source>
        <dbReference type="SAM" id="MobiDB-lite"/>
    </source>
</evidence>
<name>A0A7N0ULH1_KALFE</name>
<proteinExistence type="inferred from homology"/>
<evidence type="ECO:0000259" key="9">
    <source>
        <dbReference type="PROSITE" id="PS50011"/>
    </source>
</evidence>
<evidence type="ECO:0000256" key="4">
    <source>
        <dbReference type="ARBA" id="ARBA00022777"/>
    </source>
</evidence>
<dbReference type="Gene3D" id="1.10.510.10">
    <property type="entry name" value="Transferase(Phosphotransferase) domain 1"/>
    <property type="match status" value="1"/>
</dbReference>
<dbReference type="PANTHER" id="PTHR47989:SF5">
    <property type="entry name" value="PROTEIN KINASE DOMAIN-CONTAINING PROTEIN"/>
    <property type="match status" value="1"/>
</dbReference>
<keyword evidence="3 6" id="KW-0547">Nucleotide-binding</keyword>
<feature type="compositionally biased region" description="Basic and acidic residues" evidence="8">
    <location>
        <begin position="368"/>
        <end position="378"/>
    </location>
</feature>
<evidence type="ECO:0000313" key="11">
    <source>
        <dbReference type="Proteomes" id="UP000594263"/>
    </source>
</evidence>
<dbReference type="PANTHER" id="PTHR47989">
    <property type="entry name" value="OS01G0750732 PROTEIN"/>
    <property type="match status" value="1"/>
</dbReference>
<dbReference type="InterPro" id="IPR000719">
    <property type="entry name" value="Prot_kinase_dom"/>
</dbReference>
<evidence type="ECO:0000256" key="3">
    <source>
        <dbReference type="ARBA" id="ARBA00022741"/>
    </source>
</evidence>
<dbReference type="OMA" id="CENQFIV"/>
<dbReference type="PROSITE" id="PS00107">
    <property type="entry name" value="PROTEIN_KINASE_ATP"/>
    <property type="match status" value="1"/>
</dbReference>